<feature type="transmembrane region" description="Helical" evidence="7">
    <location>
        <begin position="119"/>
        <end position="136"/>
    </location>
</feature>
<name>A0A1I3B339_9FIRM</name>
<dbReference type="GO" id="GO:0005886">
    <property type="term" value="C:plasma membrane"/>
    <property type="evidence" value="ECO:0007669"/>
    <property type="project" value="UniProtKB-SubCell"/>
</dbReference>
<evidence type="ECO:0000256" key="7">
    <source>
        <dbReference type="SAM" id="Phobius"/>
    </source>
</evidence>
<dbReference type="PANTHER" id="PTHR33567:SF3">
    <property type="entry name" value="CHROMATE ION TRANSPORTER (EUROFUNG)"/>
    <property type="match status" value="1"/>
</dbReference>
<feature type="transmembrane region" description="Helical" evidence="7">
    <location>
        <begin position="295"/>
        <end position="320"/>
    </location>
</feature>
<dbReference type="PANTHER" id="PTHR33567">
    <property type="entry name" value="CHROMATE ION TRANSPORTER (EUROFUNG)"/>
    <property type="match status" value="1"/>
</dbReference>
<evidence type="ECO:0000313" key="8">
    <source>
        <dbReference type="EMBL" id="SFH56693.1"/>
    </source>
</evidence>
<keyword evidence="6 7" id="KW-0472">Membrane</keyword>
<protein>
    <submittedName>
        <fullName evidence="8">Chromate transporter</fullName>
    </submittedName>
</protein>
<dbReference type="EMBL" id="FOQA01000001">
    <property type="protein sequence ID" value="SFH56693.1"/>
    <property type="molecule type" value="Genomic_DNA"/>
</dbReference>
<dbReference type="Proteomes" id="UP000199287">
    <property type="component" value="Unassembled WGS sequence"/>
</dbReference>
<evidence type="ECO:0000256" key="2">
    <source>
        <dbReference type="ARBA" id="ARBA00005262"/>
    </source>
</evidence>
<keyword evidence="5 7" id="KW-1133">Transmembrane helix</keyword>
<evidence type="ECO:0000256" key="5">
    <source>
        <dbReference type="ARBA" id="ARBA00022989"/>
    </source>
</evidence>
<sequence>MENQNKVHWQKFLKDVFICSLGAYGGPEAHYGVFTEQMIIKKKYITEEELVELMALTGILPGPSSTQTIVAMGHKMGGPLLAFLTMLVWALPMVMVMMLLSFLSQFLDNINISQEGLRYISPMAVGFIIVAAYRIGRKVVKDKVTLALLLFGAITTYFIREAWIFPLVLIAGGVVSVITSKEKDLWNRTTLNPPWIYLIIFSIFAVGGIIATFIWDNRTLHLFESFYRYGYLVIGGGQVVIPLMYSELVEVKQYMTSQEFLTGFGLVQGLPGPMFSFSAYAGGMAARGGSVLTQILGAIVGGIAIFLPGVLLIYFIYPIWENLKKIKGIKVSLKGITAVAGGLITVAAVILMQSSGFEMDNMIVVLLTVVLLLSKKVPAPLVVVTVLLAGFFIS</sequence>
<feature type="transmembrane region" description="Helical" evidence="7">
    <location>
        <begin position="226"/>
        <end position="245"/>
    </location>
</feature>
<reference evidence="9" key="1">
    <citation type="submission" date="2016-10" db="EMBL/GenBank/DDBJ databases">
        <authorList>
            <person name="Varghese N."/>
            <person name="Submissions S."/>
        </authorList>
    </citation>
    <scope>NUCLEOTIDE SEQUENCE [LARGE SCALE GENOMIC DNA]</scope>
    <source>
        <strain evidence="9">Z-7934</strain>
    </source>
</reference>
<dbReference type="InterPro" id="IPR003370">
    <property type="entry name" value="Chromate_transpt"/>
</dbReference>
<dbReference type="GO" id="GO:0015109">
    <property type="term" value="F:chromate transmembrane transporter activity"/>
    <property type="evidence" value="ECO:0007669"/>
    <property type="project" value="InterPro"/>
</dbReference>
<feature type="transmembrane region" description="Helical" evidence="7">
    <location>
        <begin position="265"/>
        <end position="283"/>
    </location>
</feature>
<keyword evidence="3" id="KW-1003">Cell membrane</keyword>
<gene>
    <name evidence="8" type="ORF">SAMN05192551_101554</name>
</gene>
<organism evidence="8 9">
    <name type="scientific">Tindallia magadiensis</name>
    <dbReference type="NCBI Taxonomy" id="69895"/>
    <lineage>
        <taxon>Bacteria</taxon>
        <taxon>Bacillati</taxon>
        <taxon>Bacillota</taxon>
        <taxon>Clostridia</taxon>
        <taxon>Peptostreptococcales</taxon>
        <taxon>Tindalliaceae</taxon>
        <taxon>Tindallia</taxon>
    </lineage>
</organism>
<dbReference type="RefSeq" id="WP_242939303.1">
    <property type="nucleotide sequence ID" value="NZ_FOQA01000001.1"/>
</dbReference>
<feature type="transmembrane region" description="Helical" evidence="7">
    <location>
        <begin position="148"/>
        <end position="175"/>
    </location>
</feature>
<comment type="subcellular location">
    <subcellularLocation>
        <location evidence="1">Cell membrane</location>
        <topology evidence="1">Multi-pass membrane protein</topology>
    </subcellularLocation>
</comment>
<evidence type="ECO:0000313" key="9">
    <source>
        <dbReference type="Proteomes" id="UP000199287"/>
    </source>
</evidence>
<keyword evidence="4 7" id="KW-0812">Transmembrane</keyword>
<dbReference type="InterPro" id="IPR014047">
    <property type="entry name" value="Chr_Tranpt_l_chain"/>
</dbReference>
<feature type="transmembrane region" description="Helical" evidence="7">
    <location>
        <begin position="80"/>
        <end position="107"/>
    </location>
</feature>
<evidence type="ECO:0000256" key="6">
    <source>
        <dbReference type="ARBA" id="ARBA00023136"/>
    </source>
</evidence>
<proteinExistence type="inferred from homology"/>
<dbReference type="STRING" id="69895.SAMN05192551_101554"/>
<feature type="transmembrane region" description="Helical" evidence="7">
    <location>
        <begin position="363"/>
        <end position="393"/>
    </location>
</feature>
<evidence type="ECO:0000256" key="4">
    <source>
        <dbReference type="ARBA" id="ARBA00022692"/>
    </source>
</evidence>
<comment type="similarity">
    <text evidence="2">Belongs to the chromate ion transporter (CHR) (TC 2.A.51) family.</text>
</comment>
<keyword evidence="9" id="KW-1185">Reference proteome</keyword>
<accession>A0A1I3B339</accession>
<feature type="transmembrane region" description="Helical" evidence="7">
    <location>
        <begin position="195"/>
        <end position="214"/>
    </location>
</feature>
<dbReference type="NCBIfam" id="TIGR00937">
    <property type="entry name" value="2A51"/>
    <property type="match status" value="1"/>
</dbReference>
<evidence type="ECO:0000256" key="3">
    <source>
        <dbReference type="ARBA" id="ARBA00022475"/>
    </source>
</evidence>
<dbReference type="PIRSF" id="PIRSF004810">
    <property type="entry name" value="ChrA"/>
    <property type="match status" value="1"/>
</dbReference>
<evidence type="ECO:0000256" key="1">
    <source>
        <dbReference type="ARBA" id="ARBA00004651"/>
    </source>
</evidence>
<feature type="transmembrane region" description="Helical" evidence="7">
    <location>
        <begin position="332"/>
        <end position="351"/>
    </location>
</feature>
<dbReference type="AlphaFoldDB" id="A0A1I3B339"/>
<dbReference type="Pfam" id="PF02417">
    <property type="entry name" value="Chromate_transp"/>
    <property type="match status" value="2"/>
</dbReference>